<protein>
    <submittedName>
        <fullName evidence="1">Uncharacterized protein</fullName>
    </submittedName>
</protein>
<proteinExistence type="predicted"/>
<name>A0A164LMJ8_BACCE</name>
<dbReference type="PATRIC" id="fig|1396.535.peg.504"/>
<gene>
    <name evidence="1" type="ORF">B4088_5080</name>
</gene>
<dbReference type="EMBL" id="LJKE01000095">
    <property type="protein sequence ID" value="KZD56530.1"/>
    <property type="molecule type" value="Genomic_DNA"/>
</dbReference>
<organism evidence="1 2">
    <name type="scientific">Bacillus cereus</name>
    <dbReference type="NCBI Taxonomy" id="1396"/>
    <lineage>
        <taxon>Bacteria</taxon>
        <taxon>Bacillati</taxon>
        <taxon>Bacillota</taxon>
        <taxon>Bacilli</taxon>
        <taxon>Bacillales</taxon>
        <taxon>Bacillaceae</taxon>
        <taxon>Bacillus</taxon>
        <taxon>Bacillus cereus group</taxon>
    </lineage>
</organism>
<evidence type="ECO:0000313" key="1">
    <source>
        <dbReference type="EMBL" id="KZD56530.1"/>
    </source>
</evidence>
<comment type="caution">
    <text evidence="1">The sequence shown here is derived from an EMBL/GenBank/DDBJ whole genome shotgun (WGS) entry which is preliminary data.</text>
</comment>
<reference evidence="1 2" key="1">
    <citation type="submission" date="2015-09" db="EMBL/GenBank/DDBJ databases">
        <title>Bacillus cereus food isolates.</title>
        <authorList>
            <person name="Boekhorst J."/>
        </authorList>
    </citation>
    <scope>NUCLEOTIDE SEQUENCE [LARGE SCALE GENOMIC DNA]</scope>
    <source>
        <strain evidence="1 2">B4088</strain>
    </source>
</reference>
<accession>A0A164LMJ8</accession>
<sequence length="89" mass="10521">MIFTITKKFILAKVEEKQKCNMYTLLDTENHNKSVIFGLKTDEVFETLKVVEIDMDMRIQNERLTLQNGEKVYKDTATMFVKSIRKVKE</sequence>
<evidence type="ECO:0000313" key="2">
    <source>
        <dbReference type="Proteomes" id="UP000076482"/>
    </source>
</evidence>
<dbReference type="Proteomes" id="UP000076482">
    <property type="component" value="Unassembled WGS sequence"/>
</dbReference>
<dbReference type="RefSeq" id="WP_063262695.1">
    <property type="nucleotide sequence ID" value="NZ_LJKE01000095.1"/>
</dbReference>
<dbReference type="AlphaFoldDB" id="A0A164LMJ8"/>